<dbReference type="Pfam" id="PF02632">
    <property type="entry name" value="BioY"/>
    <property type="match status" value="1"/>
</dbReference>
<dbReference type="Proteomes" id="UP000222564">
    <property type="component" value="Unassembled WGS sequence"/>
</dbReference>
<dbReference type="RefSeq" id="WP_099083009.1">
    <property type="nucleotide sequence ID" value="NZ_AWQQ01000051.1"/>
</dbReference>
<gene>
    <name evidence="4" type="ORF">P378_10070</name>
</gene>
<feature type="transmembrane region" description="Helical" evidence="3">
    <location>
        <begin position="114"/>
        <end position="137"/>
    </location>
</feature>
<evidence type="ECO:0000313" key="5">
    <source>
        <dbReference type="Proteomes" id="UP000222564"/>
    </source>
</evidence>
<dbReference type="InterPro" id="IPR003784">
    <property type="entry name" value="BioY"/>
</dbReference>
<feature type="transmembrane region" description="Helical" evidence="3">
    <location>
        <begin position="7"/>
        <end position="27"/>
    </location>
</feature>
<dbReference type="Gene3D" id="1.10.1760.20">
    <property type="match status" value="1"/>
</dbReference>
<feature type="transmembrane region" description="Helical" evidence="3">
    <location>
        <begin position="33"/>
        <end position="52"/>
    </location>
</feature>
<accession>A0A2C6LIQ3</accession>
<protein>
    <recommendedName>
        <fullName evidence="2">Biotin transporter</fullName>
    </recommendedName>
</protein>
<evidence type="ECO:0000256" key="1">
    <source>
        <dbReference type="ARBA" id="ARBA00010692"/>
    </source>
</evidence>
<keyword evidence="2 3" id="KW-0472">Membrane</keyword>
<dbReference type="PIRSF" id="PIRSF016661">
    <property type="entry name" value="BioY"/>
    <property type="match status" value="1"/>
</dbReference>
<evidence type="ECO:0000313" key="4">
    <source>
        <dbReference type="EMBL" id="PHJ38400.1"/>
    </source>
</evidence>
<organism evidence="4 5">
    <name type="scientific">Desulforamulus profundi</name>
    <dbReference type="NCBI Taxonomy" id="1383067"/>
    <lineage>
        <taxon>Bacteria</taxon>
        <taxon>Bacillati</taxon>
        <taxon>Bacillota</taxon>
        <taxon>Clostridia</taxon>
        <taxon>Eubacteriales</taxon>
        <taxon>Peptococcaceae</taxon>
        <taxon>Desulforamulus</taxon>
    </lineage>
</organism>
<keyword evidence="5" id="KW-1185">Reference proteome</keyword>
<comment type="subcellular location">
    <subcellularLocation>
        <location evidence="2">Cell membrane</location>
        <topology evidence="2">Multi-pass membrane protein</topology>
    </subcellularLocation>
</comment>
<comment type="similarity">
    <text evidence="1 2">Belongs to the BioY family.</text>
</comment>
<keyword evidence="2" id="KW-0813">Transport</keyword>
<feature type="transmembrane region" description="Helical" evidence="3">
    <location>
        <begin position="157"/>
        <end position="176"/>
    </location>
</feature>
<proteinExistence type="inferred from homology"/>
<dbReference type="EMBL" id="AWQQ01000051">
    <property type="protein sequence ID" value="PHJ38400.1"/>
    <property type="molecule type" value="Genomic_DNA"/>
</dbReference>
<evidence type="ECO:0000256" key="3">
    <source>
        <dbReference type="SAM" id="Phobius"/>
    </source>
</evidence>
<comment type="caution">
    <text evidence="4">The sequence shown here is derived from an EMBL/GenBank/DDBJ whole genome shotgun (WGS) entry which is preliminary data.</text>
</comment>
<dbReference type="OrthoDB" id="9803495at2"/>
<reference evidence="4 5" key="1">
    <citation type="submission" date="2013-09" db="EMBL/GenBank/DDBJ databases">
        <title>Biodegradation of hydrocarbons in the deep terrestrial subsurface : characterization of a microbial consortium composed of two Desulfotomaculum species originating from a deep geological formation.</title>
        <authorList>
            <person name="Aullo T."/>
            <person name="Berlendis S."/>
            <person name="Lascourreges J.-F."/>
            <person name="Dessort D."/>
            <person name="Saint-Laurent S."/>
            <person name="Schraauwers B."/>
            <person name="Mas J."/>
            <person name="Magot M."/>
            <person name="Ranchou-Peyruse A."/>
        </authorList>
    </citation>
    <scope>NUCLEOTIDE SEQUENCE [LARGE SCALE GENOMIC DNA]</scope>
    <source>
        <strain evidence="4 5">Bs107</strain>
    </source>
</reference>
<dbReference type="AlphaFoldDB" id="A0A2C6LIQ3"/>
<keyword evidence="2" id="KW-1003">Cell membrane</keyword>
<keyword evidence="3" id="KW-1133">Transmembrane helix</keyword>
<feature type="transmembrane region" description="Helical" evidence="3">
    <location>
        <begin position="84"/>
        <end position="102"/>
    </location>
</feature>
<sequence>MKFTSREIALAGLMAAIMVVVTMITRIPFVHAVVPFSLQPLVAVLAGVLLGARIGALSMVVYLLLGLVGLPVFATQPFGGPAYVLKPTFGFLLGQVLAAYVAGKILAGNKNWSFVNYLLASLAGMAVIYLVGLPYIYGILNLYVGKAVSVMGVLKIGFLPFVLWDVLKAVMVAVLARTIHLRLPELPAAAQK</sequence>
<dbReference type="GO" id="GO:0015225">
    <property type="term" value="F:biotin transmembrane transporter activity"/>
    <property type="evidence" value="ECO:0007669"/>
    <property type="project" value="UniProtKB-UniRule"/>
</dbReference>
<dbReference type="PANTHER" id="PTHR34295">
    <property type="entry name" value="BIOTIN TRANSPORTER BIOY"/>
    <property type="match status" value="1"/>
</dbReference>
<evidence type="ECO:0000256" key="2">
    <source>
        <dbReference type="PIRNR" id="PIRNR016661"/>
    </source>
</evidence>
<keyword evidence="3" id="KW-0812">Transmembrane</keyword>
<dbReference type="GO" id="GO:0005886">
    <property type="term" value="C:plasma membrane"/>
    <property type="evidence" value="ECO:0007669"/>
    <property type="project" value="UniProtKB-SubCell"/>
</dbReference>
<dbReference type="PANTHER" id="PTHR34295:SF1">
    <property type="entry name" value="BIOTIN TRANSPORTER BIOY"/>
    <property type="match status" value="1"/>
</dbReference>
<name>A0A2C6LIQ3_9FIRM</name>
<feature type="transmembrane region" description="Helical" evidence="3">
    <location>
        <begin position="59"/>
        <end position="78"/>
    </location>
</feature>